<comment type="subcellular location">
    <subcellularLocation>
        <location evidence="1 8">Cell outer membrane</location>
        <topology evidence="1 8">Multi-pass membrane protein</topology>
    </subcellularLocation>
</comment>
<keyword evidence="6 8" id="KW-0472">Membrane</keyword>
<dbReference type="PANTHER" id="PTHR30069">
    <property type="entry name" value="TONB-DEPENDENT OUTER MEMBRANE RECEPTOR"/>
    <property type="match status" value="1"/>
</dbReference>
<evidence type="ECO:0000256" key="2">
    <source>
        <dbReference type="ARBA" id="ARBA00022448"/>
    </source>
</evidence>
<dbReference type="NCBIfam" id="TIGR04057">
    <property type="entry name" value="SusC_RagA_signa"/>
    <property type="match status" value="1"/>
</dbReference>
<dbReference type="Proteomes" id="UP000597338">
    <property type="component" value="Unassembled WGS sequence"/>
</dbReference>
<reference evidence="11" key="1">
    <citation type="journal article" date="2019" name="Int. J. Syst. Evol. Microbiol.">
        <title>The Global Catalogue of Microorganisms (GCM) 10K type strain sequencing project: providing services to taxonomists for standard genome sequencing and annotation.</title>
        <authorList>
            <consortium name="The Broad Institute Genomics Platform"/>
            <consortium name="The Broad Institute Genome Sequencing Center for Infectious Disease"/>
            <person name="Wu L."/>
            <person name="Ma J."/>
        </authorList>
    </citation>
    <scope>NUCLEOTIDE SEQUENCE [LARGE SCALE GENOMIC DNA]</scope>
    <source>
        <strain evidence="11">CGMCC 1.15342</strain>
    </source>
</reference>
<dbReference type="Pfam" id="PF07715">
    <property type="entry name" value="Plug"/>
    <property type="match status" value="1"/>
</dbReference>
<keyword evidence="5" id="KW-0732">Signal</keyword>
<dbReference type="SUPFAM" id="SSF49464">
    <property type="entry name" value="Carboxypeptidase regulatory domain-like"/>
    <property type="match status" value="1"/>
</dbReference>
<dbReference type="SUPFAM" id="SSF56935">
    <property type="entry name" value="Porins"/>
    <property type="match status" value="1"/>
</dbReference>
<protein>
    <submittedName>
        <fullName evidence="10">SusC/RagA family TonB-linked outer membrane protein</fullName>
    </submittedName>
</protein>
<evidence type="ECO:0000256" key="6">
    <source>
        <dbReference type="ARBA" id="ARBA00023136"/>
    </source>
</evidence>
<keyword evidence="4 8" id="KW-0812">Transmembrane</keyword>
<evidence type="ECO:0000256" key="3">
    <source>
        <dbReference type="ARBA" id="ARBA00022452"/>
    </source>
</evidence>
<evidence type="ECO:0000256" key="5">
    <source>
        <dbReference type="ARBA" id="ARBA00022729"/>
    </source>
</evidence>
<evidence type="ECO:0000256" key="4">
    <source>
        <dbReference type="ARBA" id="ARBA00022692"/>
    </source>
</evidence>
<dbReference type="InterPro" id="IPR037066">
    <property type="entry name" value="Plug_dom_sf"/>
</dbReference>
<evidence type="ECO:0000256" key="8">
    <source>
        <dbReference type="PROSITE-ProRule" id="PRU01360"/>
    </source>
</evidence>
<comment type="similarity">
    <text evidence="8">Belongs to the TonB-dependent receptor family.</text>
</comment>
<dbReference type="InterPro" id="IPR023997">
    <property type="entry name" value="TonB-dep_OMP_SusC/RagA_CS"/>
</dbReference>
<dbReference type="InterPro" id="IPR039426">
    <property type="entry name" value="TonB-dep_rcpt-like"/>
</dbReference>
<dbReference type="PANTHER" id="PTHR30069:SF29">
    <property type="entry name" value="HEMOGLOBIN AND HEMOGLOBIN-HAPTOGLOBIN-BINDING PROTEIN 1-RELATED"/>
    <property type="match status" value="1"/>
</dbReference>
<keyword evidence="11" id="KW-1185">Reference proteome</keyword>
<dbReference type="InterPro" id="IPR008969">
    <property type="entry name" value="CarboxyPept-like_regulatory"/>
</dbReference>
<name>A0ABQ1L243_9SPHI</name>
<dbReference type="InterPro" id="IPR018247">
    <property type="entry name" value="EF_Hand_1_Ca_BS"/>
</dbReference>
<sequence>MLMLLGSVFLVNQVAAAEQGVTYRQEQVNVVGTVRSGSEPLVGVSVSSAANPSLGVSTDDKGSYQVLVNTNDTLIFSFVGYAQQRIAVNGRTRVDVELLPLDQQLEEIVVVGYGTQKRANLTGAISTIQAEEIQTTTHSSLAQKLQGKVPGLQIRQNTGGPGDFDAMINIRGFGSPLYVIDGIVRDGGSEFQRLNPDDIASISVLKDASAAIYGVNAANGVIIVTTKKGNKGKTQFQYNVVVGMQSPTDMPEIANAAQWMEMRNDAAVNAGLPPYISKEELEKYQQGLPGYESTNWYDETMKPWAGQQQHTLSAQGGSEKISYFSSFGFLRDNGLLKSNAIDYDRYTFRTNLTADVTKNLTASVEVSGRYDRKDGAGYSIFDIIRGTISALPTNKPYLNGNTDYPTHITDGQSSNPVAISDPNISGYTQDVNKQFQSAVTLTYKVPFVEGLQLKGLASYDGNSYLNKALTKSYKLYAYDEAADAYNAVTLRHPTVLGNGYSDMNRVSLQAHVIYNTVLADSHNIGATVVYEERNGWTRSSGLSREFQYFTNDQIDMGDQNNQRTSGMESQWGNRSFIGRFTYDYMGKYLFEAAARYDGSYRYHPDRRWGLFPVVSAGWRISEEPFFKDNVSFVSNLKVRGSYGLVGEDAGDPFQYFPGFTTSGGGGYEFSNGSYVSGVAAPSIVNEQLTWFESSIKDIGVDLGLFDGQLNLEFDVYQRDRSGLLAVRNVSLPNTFGGTLPQENLNSDRTRGLEFAFGYAKAIGDFRFNVSGNFNFARTMNVYVERGPFVNSMDRWRNGQANRWSDVVWMYDMIGQFQSEEELLYAPIQNGELGNSREMVGDFQYRDVNGDGIIDGEDVLPLAWGGNPKMFYGLTLGANWKGFDLNMLWQGSGNYSVRFTHAYAETFWGDGNLPAYFYDRWHLSDPYDPSSEWIPGKWPATRRISDIGAMYNESSVWRRDASYLRLKSLELGYSINQQVLQRVGLQGLRIYVNGYNLWTITDPFVKAFDPEQIEGALNTGWVYPLSRSFNVGANLTF</sequence>
<keyword evidence="3 8" id="KW-1134">Transmembrane beta strand</keyword>
<organism evidence="10 11">
    <name type="scientific">Parapedobacter defluvii</name>
    <dbReference type="NCBI Taxonomy" id="2045106"/>
    <lineage>
        <taxon>Bacteria</taxon>
        <taxon>Pseudomonadati</taxon>
        <taxon>Bacteroidota</taxon>
        <taxon>Sphingobacteriia</taxon>
        <taxon>Sphingobacteriales</taxon>
        <taxon>Sphingobacteriaceae</taxon>
        <taxon>Parapedobacter</taxon>
    </lineage>
</organism>
<feature type="domain" description="TonB-dependent receptor plug" evidence="9">
    <location>
        <begin position="119"/>
        <end position="221"/>
    </location>
</feature>
<evidence type="ECO:0000313" key="11">
    <source>
        <dbReference type="Proteomes" id="UP000597338"/>
    </source>
</evidence>
<evidence type="ECO:0000259" key="9">
    <source>
        <dbReference type="Pfam" id="PF07715"/>
    </source>
</evidence>
<accession>A0ABQ1L243</accession>
<comment type="caution">
    <text evidence="10">The sequence shown here is derived from an EMBL/GenBank/DDBJ whole genome shotgun (WGS) entry which is preliminary data.</text>
</comment>
<dbReference type="PROSITE" id="PS00018">
    <property type="entry name" value="EF_HAND_1"/>
    <property type="match status" value="1"/>
</dbReference>
<keyword evidence="2 8" id="KW-0813">Transport</keyword>
<evidence type="ECO:0000313" key="10">
    <source>
        <dbReference type="EMBL" id="GGC15216.1"/>
    </source>
</evidence>
<gene>
    <name evidence="10" type="ORF">GCM10011386_03750</name>
</gene>
<dbReference type="Gene3D" id="2.40.170.20">
    <property type="entry name" value="TonB-dependent receptor, beta-barrel domain"/>
    <property type="match status" value="1"/>
</dbReference>
<dbReference type="PROSITE" id="PS52016">
    <property type="entry name" value="TONB_DEPENDENT_REC_3"/>
    <property type="match status" value="1"/>
</dbReference>
<dbReference type="Gene3D" id="2.170.130.10">
    <property type="entry name" value="TonB-dependent receptor, plug domain"/>
    <property type="match status" value="1"/>
</dbReference>
<dbReference type="Pfam" id="PF13715">
    <property type="entry name" value="CarbopepD_reg_2"/>
    <property type="match status" value="1"/>
</dbReference>
<evidence type="ECO:0000256" key="7">
    <source>
        <dbReference type="ARBA" id="ARBA00023237"/>
    </source>
</evidence>
<dbReference type="NCBIfam" id="TIGR04056">
    <property type="entry name" value="OMP_RagA_SusC"/>
    <property type="match status" value="1"/>
</dbReference>
<keyword evidence="7 8" id="KW-0998">Cell outer membrane</keyword>
<proteinExistence type="inferred from homology"/>
<dbReference type="EMBL" id="BMIK01000001">
    <property type="protein sequence ID" value="GGC15216.1"/>
    <property type="molecule type" value="Genomic_DNA"/>
</dbReference>
<dbReference type="InterPro" id="IPR036942">
    <property type="entry name" value="Beta-barrel_TonB_sf"/>
</dbReference>
<dbReference type="InterPro" id="IPR023996">
    <property type="entry name" value="TonB-dep_OMP_SusC/RagA"/>
</dbReference>
<dbReference type="InterPro" id="IPR012910">
    <property type="entry name" value="Plug_dom"/>
</dbReference>
<evidence type="ECO:0000256" key="1">
    <source>
        <dbReference type="ARBA" id="ARBA00004571"/>
    </source>
</evidence>